<comment type="caution">
    <text evidence="3">The sequence shown here is derived from an EMBL/GenBank/DDBJ whole genome shotgun (WGS) entry which is preliminary data.</text>
</comment>
<keyword evidence="1" id="KW-0732">Signal</keyword>
<accession>A0A8J2Y5I3</accession>
<feature type="signal peptide" evidence="1">
    <location>
        <begin position="1"/>
        <end position="23"/>
    </location>
</feature>
<dbReference type="InterPro" id="IPR032789">
    <property type="entry name" value="T2SS-T3SS_pil_N"/>
</dbReference>
<evidence type="ECO:0000313" key="3">
    <source>
        <dbReference type="EMBL" id="GGD13624.1"/>
    </source>
</evidence>
<dbReference type="Proteomes" id="UP000613582">
    <property type="component" value="Unassembled WGS sequence"/>
</dbReference>
<organism evidence="3 4">
    <name type="scientific">Aquisalinus flavus</name>
    <dbReference type="NCBI Taxonomy" id="1526572"/>
    <lineage>
        <taxon>Bacteria</taxon>
        <taxon>Pseudomonadati</taxon>
        <taxon>Pseudomonadota</taxon>
        <taxon>Alphaproteobacteria</taxon>
        <taxon>Parvularculales</taxon>
        <taxon>Parvularculaceae</taxon>
        <taxon>Aquisalinus</taxon>
    </lineage>
</organism>
<feature type="chain" id="PRO_5035263802" description="Pilus formation protein N-terminal domain-containing protein" evidence="1">
    <location>
        <begin position="24"/>
        <end position="155"/>
    </location>
</feature>
<evidence type="ECO:0000259" key="2">
    <source>
        <dbReference type="Pfam" id="PF13629"/>
    </source>
</evidence>
<sequence>MARNFLSAVISVILAFAATGVNAQTNEMWLTIDQVRAYDMRQPVASIVVGNPVIADVSVQANNKVLLYGKAPGLTNIYFFDKDGNRLENLNIRVQSQTNDMLVVYRGTQRTSYTCTNNCEMTPVIGDSPEVFDVVSGQSSSKNSEIRTQAQANER</sequence>
<evidence type="ECO:0000313" key="4">
    <source>
        <dbReference type="Proteomes" id="UP000613582"/>
    </source>
</evidence>
<keyword evidence="4" id="KW-1185">Reference proteome</keyword>
<evidence type="ECO:0000256" key="1">
    <source>
        <dbReference type="SAM" id="SignalP"/>
    </source>
</evidence>
<reference evidence="3" key="1">
    <citation type="journal article" date="2014" name="Int. J. Syst. Evol. Microbiol.">
        <title>Complete genome sequence of Corynebacterium casei LMG S-19264T (=DSM 44701T), isolated from a smear-ripened cheese.</title>
        <authorList>
            <consortium name="US DOE Joint Genome Institute (JGI-PGF)"/>
            <person name="Walter F."/>
            <person name="Albersmeier A."/>
            <person name="Kalinowski J."/>
            <person name="Ruckert C."/>
        </authorList>
    </citation>
    <scope>NUCLEOTIDE SEQUENCE</scope>
    <source>
        <strain evidence="3">CGMCC 1.12921</strain>
    </source>
</reference>
<feature type="domain" description="Pilus formation protein N-terminal" evidence="2">
    <location>
        <begin position="25"/>
        <end position="94"/>
    </location>
</feature>
<dbReference type="RefSeq" id="WP_188158281.1">
    <property type="nucleotide sequence ID" value="NZ_BMGH01000001.1"/>
</dbReference>
<reference evidence="3" key="2">
    <citation type="submission" date="2020-09" db="EMBL/GenBank/DDBJ databases">
        <authorList>
            <person name="Sun Q."/>
            <person name="Zhou Y."/>
        </authorList>
    </citation>
    <scope>NUCLEOTIDE SEQUENCE</scope>
    <source>
        <strain evidence="3">CGMCC 1.12921</strain>
    </source>
</reference>
<dbReference type="AlphaFoldDB" id="A0A8J2Y5I3"/>
<proteinExistence type="predicted"/>
<dbReference type="Pfam" id="PF13629">
    <property type="entry name" value="T2SS-T3SS_pil_N"/>
    <property type="match status" value="1"/>
</dbReference>
<dbReference type="EMBL" id="BMGH01000001">
    <property type="protein sequence ID" value="GGD13624.1"/>
    <property type="molecule type" value="Genomic_DNA"/>
</dbReference>
<gene>
    <name evidence="3" type="ORF">GCM10011342_23000</name>
</gene>
<name>A0A8J2Y5I3_9PROT</name>
<protein>
    <recommendedName>
        <fullName evidence="2">Pilus formation protein N-terminal domain-containing protein</fullName>
    </recommendedName>
</protein>